<accession>A0A843U0Z0</accession>
<reference evidence="1" key="1">
    <citation type="submission" date="2017-07" db="EMBL/GenBank/DDBJ databases">
        <title>Taro Niue Genome Assembly and Annotation.</title>
        <authorList>
            <person name="Atibalentja N."/>
            <person name="Keating K."/>
            <person name="Fields C.J."/>
        </authorList>
    </citation>
    <scope>NUCLEOTIDE SEQUENCE</scope>
    <source>
        <strain evidence="1">Niue_2</strain>
        <tissue evidence="1">Leaf</tissue>
    </source>
</reference>
<evidence type="ECO:0000313" key="2">
    <source>
        <dbReference type="Proteomes" id="UP000652761"/>
    </source>
</evidence>
<dbReference type="Proteomes" id="UP000652761">
    <property type="component" value="Unassembled WGS sequence"/>
</dbReference>
<name>A0A843U0Z0_COLES</name>
<protein>
    <submittedName>
        <fullName evidence="1">Uncharacterized protein</fullName>
    </submittedName>
</protein>
<dbReference type="EMBL" id="NMUH01000338">
    <property type="protein sequence ID" value="MQL77221.1"/>
    <property type="molecule type" value="Genomic_DNA"/>
</dbReference>
<keyword evidence="2" id="KW-1185">Reference proteome</keyword>
<comment type="caution">
    <text evidence="1">The sequence shown here is derived from an EMBL/GenBank/DDBJ whole genome shotgun (WGS) entry which is preliminary data.</text>
</comment>
<evidence type="ECO:0000313" key="1">
    <source>
        <dbReference type="EMBL" id="MQL77221.1"/>
    </source>
</evidence>
<sequence length="160" mass="17649">MKMRRSGRTHGLSFVPTGGANEETRFKCASQEEEAMAEIFSPRHYRPACPVLVRCEEETCYLGALRRGHQGCRLGVQQFVHQASLDRVRQIVGRGVYIMFVQLPHPNGNPGVLFAALPNSRSPLRNGQVRGTLVCNAAARRFPPLPPPSKGIKVEQVMGG</sequence>
<gene>
    <name evidence="1" type="ORF">Taro_009622</name>
</gene>
<proteinExistence type="predicted"/>
<organism evidence="1 2">
    <name type="scientific">Colocasia esculenta</name>
    <name type="common">Wild taro</name>
    <name type="synonym">Arum esculentum</name>
    <dbReference type="NCBI Taxonomy" id="4460"/>
    <lineage>
        <taxon>Eukaryota</taxon>
        <taxon>Viridiplantae</taxon>
        <taxon>Streptophyta</taxon>
        <taxon>Embryophyta</taxon>
        <taxon>Tracheophyta</taxon>
        <taxon>Spermatophyta</taxon>
        <taxon>Magnoliopsida</taxon>
        <taxon>Liliopsida</taxon>
        <taxon>Araceae</taxon>
        <taxon>Aroideae</taxon>
        <taxon>Colocasieae</taxon>
        <taxon>Colocasia</taxon>
    </lineage>
</organism>
<dbReference type="AlphaFoldDB" id="A0A843U0Z0"/>